<dbReference type="AlphaFoldDB" id="A0A7W9W7M2"/>
<keyword evidence="1" id="KW-0732">Signal</keyword>
<organism evidence="3 4">
    <name type="scientific">Armatimonas rosea</name>
    <dbReference type="NCBI Taxonomy" id="685828"/>
    <lineage>
        <taxon>Bacteria</taxon>
        <taxon>Bacillati</taxon>
        <taxon>Armatimonadota</taxon>
        <taxon>Armatimonadia</taxon>
        <taxon>Armatimonadales</taxon>
        <taxon>Armatimonadaceae</taxon>
        <taxon>Armatimonas</taxon>
    </lineage>
</organism>
<evidence type="ECO:0000313" key="3">
    <source>
        <dbReference type="EMBL" id="MBB6051828.1"/>
    </source>
</evidence>
<protein>
    <recommendedName>
        <fullName evidence="2">3-keto-alpha-glucoside-1,2-lyase/3-keto-2-hydroxy-glucal hydratase domain-containing protein</fullName>
    </recommendedName>
</protein>
<proteinExistence type="predicted"/>
<dbReference type="GO" id="GO:0016787">
    <property type="term" value="F:hydrolase activity"/>
    <property type="evidence" value="ECO:0007669"/>
    <property type="project" value="InterPro"/>
</dbReference>
<dbReference type="Pfam" id="PF06439">
    <property type="entry name" value="3keto-disac_hyd"/>
    <property type="match status" value="2"/>
</dbReference>
<sequence length="421" mass="46289">MKVKVLAALAALVLMVPSAMAQKFEKIFDGTTLNGWKLIGGHGPGYVIKDGCIVCPADGGGNLFTEKEYSDFVYRFEFKLTPGANNGIGLRAPYEGDAAYVGMECQVLDDPAPVYAKLEPGQYHGSIYKVLPAKRGALKPTGEWNKEEIRCEGRRITVTLNGKKIVEGDLNAVSDPATLAAHPGMLRPSGHIGFLGHNSEVWFRNLEVKDLSKAPKDNVAPKGFTALFNGKDLKGWKGLLGNPLTRAKLSPEELAAQEKVKTDEALKHWTAKDGVICYDGKNDSLCTVKDYKNFELLVSWKIGPGGDSGIYLRGSPQVQIWDTALTNVGAQVGSGGLYNNQKNPSKPTQVADNPVGEWNEFRILMVGDRVTVYLNNKLVVQSVQMENYWDRKIPIFPTGQIELQHHGNPIFFKNIYVRELP</sequence>
<gene>
    <name evidence="3" type="ORF">HNQ39_003638</name>
</gene>
<dbReference type="EMBL" id="JACHGW010000003">
    <property type="protein sequence ID" value="MBB6051828.1"/>
    <property type="molecule type" value="Genomic_DNA"/>
</dbReference>
<name>A0A7W9W7M2_ARMRO</name>
<dbReference type="RefSeq" id="WP_221290104.1">
    <property type="nucleotide sequence ID" value="NZ_JACHGW010000003.1"/>
</dbReference>
<keyword evidence="4" id="KW-1185">Reference proteome</keyword>
<dbReference type="InterPro" id="IPR010496">
    <property type="entry name" value="AL/BT2_dom"/>
</dbReference>
<feature type="signal peptide" evidence="1">
    <location>
        <begin position="1"/>
        <end position="21"/>
    </location>
</feature>
<dbReference type="Gene3D" id="2.60.120.560">
    <property type="entry name" value="Exo-inulinase, domain 1"/>
    <property type="match status" value="2"/>
</dbReference>
<comment type="caution">
    <text evidence="3">The sequence shown here is derived from an EMBL/GenBank/DDBJ whole genome shotgun (WGS) entry which is preliminary data.</text>
</comment>
<evidence type="ECO:0000256" key="1">
    <source>
        <dbReference type="SAM" id="SignalP"/>
    </source>
</evidence>
<feature type="domain" description="3-keto-alpha-glucoside-1,2-lyase/3-keto-2-hydroxy-glucal hydratase" evidence="2">
    <location>
        <begin position="223"/>
        <end position="418"/>
    </location>
</feature>
<accession>A0A7W9W7M2</accession>
<dbReference type="Proteomes" id="UP000520814">
    <property type="component" value="Unassembled WGS sequence"/>
</dbReference>
<feature type="domain" description="3-keto-alpha-glucoside-1,2-lyase/3-keto-2-hydroxy-glucal hydratase" evidence="2">
    <location>
        <begin position="24"/>
        <end position="209"/>
    </location>
</feature>
<feature type="chain" id="PRO_5031172915" description="3-keto-alpha-glucoside-1,2-lyase/3-keto-2-hydroxy-glucal hydratase domain-containing protein" evidence="1">
    <location>
        <begin position="22"/>
        <end position="421"/>
    </location>
</feature>
<reference evidence="3 4" key="1">
    <citation type="submission" date="2020-08" db="EMBL/GenBank/DDBJ databases">
        <title>Genomic Encyclopedia of Type Strains, Phase IV (KMG-IV): sequencing the most valuable type-strain genomes for metagenomic binning, comparative biology and taxonomic classification.</title>
        <authorList>
            <person name="Goeker M."/>
        </authorList>
    </citation>
    <scope>NUCLEOTIDE SEQUENCE [LARGE SCALE GENOMIC DNA]</scope>
    <source>
        <strain evidence="3 4">DSM 23562</strain>
    </source>
</reference>
<evidence type="ECO:0000313" key="4">
    <source>
        <dbReference type="Proteomes" id="UP000520814"/>
    </source>
</evidence>
<evidence type="ECO:0000259" key="2">
    <source>
        <dbReference type="Pfam" id="PF06439"/>
    </source>
</evidence>